<dbReference type="STRING" id="60517.A0A0R3W053"/>
<accession>A0A0R3W053</accession>
<dbReference type="WBParaSite" id="TASK_0000304701-mRNA-1">
    <property type="protein sequence ID" value="TASK_0000304701-mRNA-1"/>
    <property type="gene ID" value="TASK_0000304701"/>
</dbReference>
<sequence length="192" mass="21487">LMTDILSGKNDIRERSIASKDPNIISVTVQAMCAQIRGFVKSNLAQSLPAAADQKRNKIAQLTEKLIGALEQVSLVDYEYLLPLSSGLEAIATIADEITFTTMTRIQSKLVEAASVLPQLLDHSSFQNVFNLAHRFTNIGFYLLEGMRHQHEKPTPSLMDVRTQDLDYETDIDADRELMSSRIFPPYSLQSD</sequence>
<organism evidence="1">
    <name type="scientific">Taenia asiatica</name>
    <name type="common">Asian tapeworm</name>
    <dbReference type="NCBI Taxonomy" id="60517"/>
    <lineage>
        <taxon>Eukaryota</taxon>
        <taxon>Metazoa</taxon>
        <taxon>Spiralia</taxon>
        <taxon>Lophotrochozoa</taxon>
        <taxon>Platyhelminthes</taxon>
        <taxon>Cestoda</taxon>
        <taxon>Eucestoda</taxon>
        <taxon>Cyclophyllidea</taxon>
        <taxon>Taeniidae</taxon>
        <taxon>Taenia</taxon>
    </lineage>
</organism>
<evidence type="ECO:0000313" key="1">
    <source>
        <dbReference type="WBParaSite" id="TASK_0000304701-mRNA-1"/>
    </source>
</evidence>
<reference evidence="1" key="1">
    <citation type="submission" date="2017-02" db="UniProtKB">
        <authorList>
            <consortium name="WormBaseParasite"/>
        </authorList>
    </citation>
    <scope>IDENTIFICATION</scope>
</reference>
<proteinExistence type="predicted"/>
<name>A0A0R3W053_TAEAS</name>
<dbReference type="AlphaFoldDB" id="A0A0R3W053"/>
<protein>
    <submittedName>
        <fullName evidence="1">Conserved oligomeric Golgi complex subunit 6</fullName>
    </submittedName>
</protein>